<dbReference type="EMBL" id="FWYB01000001">
    <property type="protein sequence ID" value="SMC59117.1"/>
    <property type="molecule type" value="Genomic_DNA"/>
</dbReference>
<gene>
    <name evidence="1" type="ORF">SAMN04488101_101541</name>
</gene>
<name>A0A1W2AEK5_9SPHI</name>
<dbReference type="OrthoDB" id="654858at2"/>
<proteinExistence type="predicted"/>
<evidence type="ECO:0008006" key="3">
    <source>
        <dbReference type="Google" id="ProtNLM"/>
    </source>
</evidence>
<dbReference type="AlphaFoldDB" id="A0A1W2AEK5"/>
<evidence type="ECO:0000313" key="1">
    <source>
        <dbReference type="EMBL" id="SMC59117.1"/>
    </source>
</evidence>
<evidence type="ECO:0000313" key="2">
    <source>
        <dbReference type="Proteomes" id="UP000192678"/>
    </source>
</evidence>
<reference evidence="1 2" key="1">
    <citation type="submission" date="2017-04" db="EMBL/GenBank/DDBJ databases">
        <authorList>
            <person name="Afonso C.L."/>
            <person name="Miller P.J."/>
            <person name="Scott M.A."/>
            <person name="Spackman E."/>
            <person name="Goraichik I."/>
            <person name="Dimitrov K.M."/>
            <person name="Suarez D.L."/>
            <person name="Swayne D.E."/>
        </authorList>
    </citation>
    <scope>NUCLEOTIDE SEQUENCE [LARGE SCALE GENOMIC DNA]</scope>
    <source>
        <strain evidence="1 2">DSM 19625</strain>
    </source>
</reference>
<keyword evidence="2" id="KW-1185">Reference proteome</keyword>
<dbReference type="STRING" id="475255.SAMN04488101_101541"/>
<organism evidence="1 2">
    <name type="scientific">Pedobacter nyackensis</name>
    <dbReference type="NCBI Taxonomy" id="475255"/>
    <lineage>
        <taxon>Bacteria</taxon>
        <taxon>Pseudomonadati</taxon>
        <taxon>Bacteroidota</taxon>
        <taxon>Sphingobacteriia</taxon>
        <taxon>Sphingobacteriales</taxon>
        <taxon>Sphingobacteriaceae</taxon>
        <taxon>Pedobacter</taxon>
    </lineage>
</organism>
<dbReference type="RefSeq" id="WP_084287107.1">
    <property type="nucleotide sequence ID" value="NZ_FWYB01000001.1"/>
</dbReference>
<accession>A0A1W2AEK5</accession>
<sequence>MKNLTNKRSTFFLLGLICLCFVACKKSESRYYDYVNTVQTFNGTAMDYLKAQPKGTFDSLLLVLDRYPFLQDSLRTAQLTLFAPVNKNFEGAIKYLNQVRKGQGKAPLYLADADINELGFMLCKYIIRGNRTTDAYVGNLDGILLESIITKYPMHARYEKLSSAGYQGGGAAVLNFSDPFFSTFITDWITTTTNAVNIKTNNATINILTPMHNFGFDEFTLRLNN</sequence>
<dbReference type="Proteomes" id="UP000192678">
    <property type="component" value="Unassembled WGS sequence"/>
</dbReference>
<protein>
    <recommendedName>
        <fullName evidence="3">Fasciclin domain-containing protein</fullName>
    </recommendedName>
</protein>